<comment type="caution">
    <text evidence="2">The sequence shown here is derived from an EMBL/GenBank/DDBJ whole genome shotgun (WGS) entry which is preliminary data.</text>
</comment>
<protein>
    <submittedName>
        <fullName evidence="2">Uncharacterized protein</fullName>
    </submittedName>
</protein>
<dbReference type="AlphaFoldDB" id="A0A8S0PLL4"/>
<name>A0A8S0PLL4_OLEEU</name>
<keyword evidence="3" id="KW-1185">Reference proteome</keyword>
<accession>A0A8S0PLL4</accession>
<reference evidence="2 3" key="1">
    <citation type="submission" date="2019-12" db="EMBL/GenBank/DDBJ databases">
        <authorList>
            <person name="Alioto T."/>
            <person name="Alioto T."/>
            <person name="Gomez Garrido J."/>
        </authorList>
    </citation>
    <scope>NUCLEOTIDE SEQUENCE [LARGE SCALE GENOMIC DNA]</scope>
</reference>
<feature type="compositionally biased region" description="Low complexity" evidence="1">
    <location>
        <begin position="69"/>
        <end position="81"/>
    </location>
</feature>
<evidence type="ECO:0000313" key="3">
    <source>
        <dbReference type="Proteomes" id="UP000594638"/>
    </source>
</evidence>
<dbReference type="Gramene" id="OE9A044704T1">
    <property type="protein sequence ID" value="OE9A044704C1"/>
    <property type="gene ID" value="OE9A044704"/>
</dbReference>
<feature type="region of interest" description="Disordered" evidence="1">
    <location>
        <begin position="69"/>
        <end position="109"/>
    </location>
</feature>
<evidence type="ECO:0000313" key="2">
    <source>
        <dbReference type="EMBL" id="CAA2954600.1"/>
    </source>
</evidence>
<evidence type="ECO:0000256" key="1">
    <source>
        <dbReference type="SAM" id="MobiDB-lite"/>
    </source>
</evidence>
<dbReference type="Proteomes" id="UP000594638">
    <property type="component" value="Unassembled WGS sequence"/>
</dbReference>
<gene>
    <name evidence="2" type="ORF">OLEA9_A044704</name>
</gene>
<proteinExistence type="predicted"/>
<organism evidence="2 3">
    <name type="scientific">Olea europaea subsp. europaea</name>
    <dbReference type="NCBI Taxonomy" id="158383"/>
    <lineage>
        <taxon>Eukaryota</taxon>
        <taxon>Viridiplantae</taxon>
        <taxon>Streptophyta</taxon>
        <taxon>Embryophyta</taxon>
        <taxon>Tracheophyta</taxon>
        <taxon>Spermatophyta</taxon>
        <taxon>Magnoliopsida</taxon>
        <taxon>eudicotyledons</taxon>
        <taxon>Gunneridae</taxon>
        <taxon>Pentapetalae</taxon>
        <taxon>asterids</taxon>
        <taxon>lamiids</taxon>
        <taxon>Lamiales</taxon>
        <taxon>Oleaceae</taxon>
        <taxon>Oleeae</taxon>
        <taxon>Olea</taxon>
    </lineage>
</organism>
<dbReference type="EMBL" id="CACTIH010000119">
    <property type="protein sequence ID" value="CAA2954600.1"/>
    <property type="molecule type" value="Genomic_DNA"/>
</dbReference>
<sequence>MNGVDTTTIVAIFFTHYTTDLRAIASVMELCERRLHLRCRASMPKIEAGCSSFIAKLDMLLSSAYLSVASGPSWSLSPSSPTKATPPIHINSHAASQSKPVPSGENPLC</sequence>